<accession>A0ACC1QBB7</accession>
<sequence length="122" mass="14020">MKLLTSRQACWSEFLSQFNLIIRFRPRKLRAKLDAFTRPWDVYPKEGGSDYFVVNPHNFWPVFTQEQLAASLQAAHLWQPVLQASFLMDDEQLPSNIRKALDSDSWDSKLAAAFTAAQQGDS</sequence>
<dbReference type="Proteomes" id="UP001144978">
    <property type="component" value="Unassembled WGS sequence"/>
</dbReference>
<evidence type="ECO:0000313" key="2">
    <source>
        <dbReference type="Proteomes" id="UP001144978"/>
    </source>
</evidence>
<keyword evidence="2" id="KW-1185">Reference proteome</keyword>
<protein>
    <submittedName>
        <fullName evidence="1">Uncharacterized protein</fullName>
    </submittedName>
</protein>
<reference evidence="1" key="1">
    <citation type="submission" date="2022-08" db="EMBL/GenBank/DDBJ databases">
        <title>Genome Sequence of Pycnoporus sanguineus.</title>
        <authorList>
            <person name="Buettner E."/>
        </authorList>
    </citation>
    <scope>NUCLEOTIDE SEQUENCE</scope>
    <source>
        <strain evidence="1">CG-C14</strain>
    </source>
</reference>
<name>A0ACC1QBB7_9APHY</name>
<organism evidence="1 2">
    <name type="scientific">Trametes sanguinea</name>
    <dbReference type="NCBI Taxonomy" id="158606"/>
    <lineage>
        <taxon>Eukaryota</taxon>
        <taxon>Fungi</taxon>
        <taxon>Dikarya</taxon>
        <taxon>Basidiomycota</taxon>
        <taxon>Agaricomycotina</taxon>
        <taxon>Agaricomycetes</taxon>
        <taxon>Polyporales</taxon>
        <taxon>Polyporaceae</taxon>
        <taxon>Trametes</taxon>
    </lineage>
</organism>
<comment type="caution">
    <text evidence="1">The sequence shown here is derived from an EMBL/GenBank/DDBJ whole genome shotgun (WGS) entry which is preliminary data.</text>
</comment>
<gene>
    <name evidence="1" type="ORF">NUW54_g791</name>
</gene>
<evidence type="ECO:0000313" key="1">
    <source>
        <dbReference type="EMBL" id="KAJ3016512.1"/>
    </source>
</evidence>
<proteinExistence type="predicted"/>
<dbReference type="EMBL" id="JANSHE010000114">
    <property type="protein sequence ID" value="KAJ3016512.1"/>
    <property type="molecule type" value="Genomic_DNA"/>
</dbReference>